<evidence type="ECO:0000259" key="4">
    <source>
        <dbReference type="PROSITE" id="PS50405"/>
    </source>
</evidence>
<keyword evidence="5" id="KW-0808">Transferase</keyword>
<keyword evidence="6" id="KW-1185">Reference proteome</keyword>
<dbReference type="InterPro" id="IPR004045">
    <property type="entry name" value="Glutathione_S-Trfase_N"/>
</dbReference>
<dbReference type="PANTHER" id="PTHR44051">
    <property type="entry name" value="GLUTATHIONE S-TRANSFERASE-RELATED"/>
    <property type="match status" value="1"/>
</dbReference>
<dbReference type="CDD" id="cd10293">
    <property type="entry name" value="GST_C_Ure2p"/>
    <property type="match status" value="1"/>
</dbReference>
<feature type="domain" description="GST C-terminal" evidence="4">
    <location>
        <begin position="93"/>
        <end position="224"/>
    </location>
</feature>
<dbReference type="Gene3D" id="3.40.30.10">
    <property type="entry name" value="Glutaredoxin"/>
    <property type="match status" value="1"/>
</dbReference>
<reference evidence="5 6" key="1">
    <citation type="submission" date="2016-12" db="EMBL/GenBank/DDBJ databases">
        <title>The genomes of Aspergillus section Nigri reveals drivers in fungal speciation.</title>
        <authorList>
            <consortium name="DOE Joint Genome Institute"/>
            <person name="Vesth T.C."/>
            <person name="Nybo J."/>
            <person name="Theobald S."/>
            <person name="Brandl J."/>
            <person name="Frisvad J.C."/>
            <person name="Nielsen K.F."/>
            <person name="Lyhne E.K."/>
            <person name="Kogle M.E."/>
            <person name="Kuo A."/>
            <person name="Riley R."/>
            <person name="Clum A."/>
            <person name="Nolan M."/>
            <person name="Lipzen A."/>
            <person name="Salamov A."/>
            <person name="Henrissat B."/>
            <person name="Wiebenga A."/>
            <person name="De Vries R.P."/>
            <person name="Grigoriev I.V."/>
            <person name="Mortensen U.H."/>
            <person name="Andersen M.R."/>
            <person name="Baker S.E."/>
        </authorList>
    </citation>
    <scope>NUCLEOTIDE SEQUENCE [LARGE SCALE GENOMIC DNA]</scope>
    <source>
        <strain evidence="5 6">IBT 23096</strain>
    </source>
</reference>
<dbReference type="GO" id="GO:0016740">
    <property type="term" value="F:transferase activity"/>
    <property type="evidence" value="ECO:0007669"/>
    <property type="project" value="UniProtKB-KW"/>
</dbReference>
<dbReference type="CDD" id="cd03048">
    <property type="entry name" value="GST_N_Ure2p_like"/>
    <property type="match status" value="1"/>
</dbReference>
<evidence type="ECO:0000313" key="6">
    <source>
        <dbReference type="Proteomes" id="UP000234275"/>
    </source>
</evidence>
<dbReference type="InterPro" id="IPR010987">
    <property type="entry name" value="Glutathione-S-Trfase_C-like"/>
</dbReference>
<dbReference type="RefSeq" id="XP_024706639.1">
    <property type="nucleotide sequence ID" value="XM_024847645.1"/>
</dbReference>
<evidence type="ECO:0000313" key="5">
    <source>
        <dbReference type="EMBL" id="PLB51337.1"/>
    </source>
</evidence>
<dbReference type="STRING" id="1392250.A0A2I2GET1"/>
<dbReference type="InterPro" id="IPR040079">
    <property type="entry name" value="Glutathione_S-Trfase"/>
</dbReference>
<comment type="similarity">
    <text evidence="1 2">Belongs to the GST superfamily.</text>
</comment>
<organism evidence="5 6">
    <name type="scientific">Aspergillus steynii IBT 23096</name>
    <dbReference type="NCBI Taxonomy" id="1392250"/>
    <lineage>
        <taxon>Eukaryota</taxon>
        <taxon>Fungi</taxon>
        <taxon>Dikarya</taxon>
        <taxon>Ascomycota</taxon>
        <taxon>Pezizomycotina</taxon>
        <taxon>Eurotiomycetes</taxon>
        <taxon>Eurotiomycetidae</taxon>
        <taxon>Eurotiales</taxon>
        <taxon>Aspergillaceae</taxon>
        <taxon>Aspergillus</taxon>
        <taxon>Aspergillus subgen. Circumdati</taxon>
    </lineage>
</organism>
<sequence length="224" mass="26120">MSSDLQPITLLGKSGPNPLKVEILLRELNISYTVNPVPFSEIKQPEYLAVNPNGRLPSIQDANTGLTLWESGAIFEYLIEKYDKEHRLSFQPGTPEFYHAKQWLYFQTTGQGPYYGQMTWFKKFHAEKVPSAEERYINEIKRVTGVLESHLEKQREKFGDDGVWLVGGKLSFADLAFIPWQRMTVMFLAKEEFDDEEFPIVKGWMKRMVDRELVKKTMEENKFL</sequence>
<name>A0A2I2GET1_9EURO</name>
<gene>
    <name evidence="5" type="ORF">P170DRAFT_425571</name>
</gene>
<evidence type="ECO:0000259" key="3">
    <source>
        <dbReference type="PROSITE" id="PS50404"/>
    </source>
</evidence>
<dbReference type="PROSITE" id="PS50405">
    <property type="entry name" value="GST_CTER"/>
    <property type="match status" value="1"/>
</dbReference>
<protein>
    <submittedName>
        <fullName evidence="5">Glutathione S-transferase Ure2-like protein</fullName>
    </submittedName>
</protein>
<dbReference type="VEuPathDB" id="FungiDB:P170DRAFT_425571"/>
<dbReference type="OrthoDB" id="422574at2759"/>
<dbReference type="Pfam" id="PF02798">
    <property type="entry name" value="GST_N"/>
    <property type="match status" value="1"/>
</dbReference>
<comment type="caution">
    <text evidence="5">The sequence shown here is derived from an EMBL/GenBank/DDBJ whole genome shotgun (WGS) entry which is preliminary data.</text>
</comment>
<dbReference type="SFLD" id="SFLDG00358">
    <property type="entry name" value="Main_(cytGST)"/>
    <property type="match status" value="1"/>
</dbReference>
<dbReference type="InterPro" id="IPR036249">
    <property type="entry name" value="Thioredoxin-like_sf"/>
</dbReference>
<dbReference type="Gene3D" id="1.20.1050.10">
    <property type="match status" value="1"/>
</dbReference>
<dbReference type="InterPro" id="IPR004046">
    <property type="entry name" value="GST_C"/>
</dbReference>
<feature type="domain" description="GST N-terminal" evidence="3">
    <location>
        <begin position="5"/>
        <end position="86"/>
    </location>
</feature>
<dbReference type="SUPFAM" id="SSF52833">
    <property type="entry name" value="Thioredoxin-like"/>
    <property type="match status" value="1"/>
</dbReference>
<evidence type="ECO:0000256" key="1">
    <source>
        <dbReference type="ARBA" id="ARBA00007409"/>
    </source>
</evidence>
<dbReference type="SFLD" id="SFLDS00019">
    <property type="entry name" value="Glutathione_Transferase_(cytos"/>
    <property type="match status" value="1"/>
</dbReference>
<dbReference type="Proteomes" id="UP000234275">
    <property type="component" value="Unassembled WGS sequence"/>
</dbReference>
<evidence type="ECO:0000256" key="2">
    <source>
        <dbReference type="RuleBase" id="RU003494"/>
    </source>
</evidence>
<dbReference type="PANTHER" id="PTHR44051:SF23">
    <property type="entry name" value="GLUTATHIONE S-TRANSFERASE-LIKE PROTEIN TPCF"/>
    <property type="match status" value="1"/>
</dbReference>
<dbReference type="SUPFAM" id="SSF47616">
    <property type="entry name" value="GST C-terminal domain-like"/>
    <property type="match status" value="1"/>
</dbReference>
<dbReference type="PROSITE" id="PS50404">
    <property type="entry name" value="GST_NTER"/>
    <property type="match status" value="1"/>
</dbReference>
<dbReference type="GeneID" id="36555344"/>
<accession>A0A2I2GET1</accession>
<dbReference type="AlphaFoldDB" id="A0A2I2GET1"/>
<dbReference type="EMBL" id="MSFO01000003">
    <property type="protein sequence ID" value="PLB51337.1"/>
    <property type="molecule type" value="Genomic_DNA"/>
</dbReference>
<dbReference type="Pfam" id="PF00043">
    <property type="entry name" value="GST_C"/>
    <property type="match status" value="1"/>
</dbReference>
<dbReference type="InterPro" id="IPR036282">
    <property type="entry name" value="Glutathione-S-Trfase_C_sf"/>
</dbReference>
<proteinExistence type="inferred from homology"/>